<dbReference type="InParanoid" id="A0A5R8QBQ1"/>
<dbReference type="GO" id="GO:0016740">
    <property type="term" value="F:transferase activity"/>
    <property type="evidence" value="ECO:0007669"/>
    <property type="project" value="UniProtKB-KW"/>
</dbReference>
<dbReference type="EMBL" id="VBWP01000008">
    <property type="protein sequence ID" value="TLG72532.1"/>
    <property type="molecule type" value="Genomic_DNA"/>
</dbReference>
<protein>
    <submittedName>
        <fullName evidence="1">Nucleoside 2-deoxyribosyltransferase</fullName>
    </submittedName>
</protein>
<organism evidence="1 2">
    <name type="scientific">Culicoidibacter larvae</name>
    <dbReference type="NCBI Taxonomy" id="2579976"/>
    <lineage>
        <taxon>Bacteria</taxon>
        <taxon>Bacillati</taxon>
        <taxon>Bacillota</taxon>
        <taxon>Culicoidibacteria</taxon>
        <taxon>Culicoidibacterales</taxon>
        <taxon>Culicoidibacteraceae</taxon>
        <taxon>Culicoidibacter</taxon>
    </lineage>
</organism>
<dbReference type="AlphaFoldDB" id="A0A5R8QBQ1"/>
<accession>A0A5R8QBQ1</accession>
<dbReference type="GO" id="GO:0070694">
    <property type="term" value="F:5-hydroxymethyl-dUMP N-hydrolase activity"/>
    <property type="evidence" value="ECO:0007669"/>
    <property type="project" value="TreeGrafter"/>
</dbReference>
<name>A0A5R8QBQ1_9FIRM</name>
<dbReference type="InterPro" id="IPR051239">
    <property type="entry name" value="2'-dNMP_N-hydrolase"/>
</dbReference>
<dbReference type="Pfam" id="PF05014">
    <property type="entry name" value="Nuc_deoxyrib_tr"/>
    <property type="match status" value="1"/>
</dbReference>
<dbReference type="OrthoDB" id="397706at2"/>
<sequence length="146" mass="16633">MVNIYLASPFFSEEQIARVERVEQALDANETVDGYFSPRLADPDDLEYGSLPWRDFIFNNDISHLDDADVVVAVVDYLEDHVDSGTAYEIGYAHAAKKPIIIIQEKEPKLNLMISESLTHYFTDVAELAEYDFTKLETNTYIGDVF</sequence>
<dbReference type="PANTHER" id="PTHR15364:SF0">
    <property type="entry name" value="2'-DEOXYNUCLEOSIDE 5'-PHOSPHATE N-HYDROLASE 1"/>
    <property type="match status" value="1"/>
</dbReference>
<comment type="caution">
    <text evidence="1">The sequence shown here is derived from an EMBL/GenBank/DDBJ whole genome shotgun (WGS) entry which is preliminary data.</text>
</comment>
<dbReference type="InterPro" id="IPR007710">
    <property type="entry name" value="Nucleoside_deoxyribTrfase"/>
</dbReference>
<dbReference type="RefSeq" id="WP_138191585.1">
    <property type="nucleotide sequence ID" value="NZ_VBWP01000008.1"/>
</dbReference>
<dbReference type="SUPFAM" id="SSF52309">
    <property type="entry name" value="N-(deoxy)ribosyltransferase-like"/>
    <property type="match status" value="1"/>
</dbReference>
<evidence type="ECO:0000313" key="1">
    <source>
        <dbReference type="EMBL" id="TLG72532.1"/>
    </source>
</evidence>
<proteinExistence type="predicted"/>
<dbReference type="PANTHER" id="PTHR15364">
    <property type="entry name" value="2'-DEOXYNUCLEOSIDE 5'-PHOSPHATE N-HYDROLASE 1"/>
    <property type="match status" value="1"/>
</dbReference>
<reference evidence="1 2" key="1">
    <citation type="submission" date="2019-05" db="EMBL/GenBank/DDBJ databases">
        <title>Culicoidintestinum kansasii gen. nov., sp. nov. from the gastrointestinal tract of the biting midge, Culicoides sonorensis.</title>
        <authorList>
            <person name="Neupane S."/>
            <person name="Ghosh A."/>
            <person name="Gunther S."/>
            <person name="Martin K."/>
            <person name="Zurek L."/>
        </authorList>
    </citation>
    <scope>NUCLEOTIDE SEQUENCE [LARGE SCALE GENOMIC DNA]</scope>
    <source>
        <strain evidence="1 2">CS-1</strain>
    </source>
</reference>
<dbReference type="Gene3D" id="3.40.50.450">
    <property type="match status" value="1"/>
</dbReference>
<keyword evidence="2" id="KW-1185">Reference proteome</keyword>
<gene>
    <name evidence="1" type="ORF">FEZ08_09090</name>
</gene>
<keyword evidence="1" id="KW-0808">Transferase</keyword>
<dbReference type="Proteomes" id="UP000306912">
    <property type="component" value="Unassembled WGS sequence"/>
</dbReference>
<evidence type="ECO:0000313" key="2">
    <source>
        <dbReference type="Proteomes" id="UP000306912"/>
    </source>
</evidence>
<dbReference type="GO" id="GO:0009159">
    <property type="term" value="P:deoxyribonucleoside monophosphate catabolic process"/>
    <property type="evidence" value="ECO:0007669"/>
    <property type="project" value="TreeGrafter"/>
</dbReference>